<evidence type="ECO:0000256" key="3">
    <source>
        <dbReference type="ARBA" id="ARBA00023002"/>
    </source>
</evidence>
<evidence type="ECO:0000313" key="5">
    <source>
        <dbReference type="Proteomes" id="UP000092207"/>
    </source>
</evidence>
<reference evidence="4 5" key="1">
    <citation type="submission" date="2016-06" db="EMBL/GenBank/DDBJ databases">
        <authorList>
            <person name="Kjaerup R.B."/>
            <person name="Dalgaard T.S."/>
            <person name="Juul-Madsen H.R."/>
        </authorList>
    </citation>
    <scope>NUCLEOTIDE SEQUENCE [LARGE SCALE GENOMIC DNA]</scope>
    <source>
        <strain evidence="4 5">E2838</strain>
    </source>
</reference>
<comment type="caution">
    <text evidence="4">The sequence shown here is derived from an EMBL/GenBank/DDBJ whole genome shotgun (WGS) entry which is preliminary data.</text>
</comment>
<dbReference type="InterPro" id="IPR013785">
    <property type="entry name" value="Aldolase_TIM"/>
</dbReference>
<keyword evidence="1" id="KW-0285">Flavoprotein</keyword>
<dbReference type="RefSeq" id="WP_067308827.1">
    <property type="nucleotide sequence ID" value="NZ_LZJY01000333.1"/>
</dbReference>
<keyword evidence="3" id="KW-0560">Oxidoreductase</keyword>
<proteinExistence type="predicted"/>
<dbReference type="CDD" id="cd04730">
    <property type="entry name" value="NPD_like"/>
    <property type="match status" value="1"/>
</dbReference>
<dbReference type="GO" id="GO:0018580">
    <property type="term" value="F:nitronate monooxygenase activity"/>
    <property type="evidence" value="ECO:0007669"/>
    <property type="project" value="InterPro"/>
</dbReference>
<evidence type="ECO:0000256" key="1">
    <source>
        <dbReference type="ARBA" id="ARBA00022630"/>
    </source>
</evidence>
<dbReference type="PANTHER" id="PTHR32332:SF31">
    <property type="entry name" value="2-NITROPROPANE DIOXYGENASE FAMILY, PUTATIVE (AFU_ORTHOLOGUE AFUA_2G09850)-RELATED"/>
    <property type="match status" value="1"/>
</dbReference>
<dbReference type="Pfam" id="PF03060">
    <property type="entry name" value="NMO"/>
    <property type="match status" value="2"/>
</dbReference>
<keyword evidence="2" id="KW-0288">FMN</keyword>
<name>A0A1A2UVJ9_MYCSC</name>
<accession>A0A1A2UVJ9</accession>
<dbReference type="InterPro" id="IPR004136">
    <property type="entry name" value="NMO"/>
</dbReference>
<sequence>MSLDTRLTRFFGIEHPVVLAPMAGISGGRLASAVTSAGGLGLVGGGYGDAEWLRREFDLAEGASVGCGFITWSLARHPELLDAALQRRPAAIMLSFGELQPFAERIRAAGVPLIAQAQTLDHARRALDAGADVVVAQGGEAGGHGMTARSTFTLVPDVVDLAAERSPGTPVLAAGGVTDGRGLAAALALGADGALVGTRFWATPEALVSPRAHERALTASGDQTVRTRAYDLVRRLDWPPEYNARALGNPFLDTWHGNQEGLAESLTEAVADYENAVAAEDFDTAAILVGEGVGLLRRVRPAADILAEMVEQAAGILNRTASVQR</sequence>
<evidence type="ECO:0000313" key="4">
    <source>
        <dbReference type="EMBL" id="OBH92654.1"/>
    </source>
</evidence>
<dbReference type="SUPFAM" id="SSF51412">
    <property type="entry name" value="Inosine monophosphate dehydrogenase (IMPDH)"/>
    <property type="match status" value="1"/>
</dbReference>
<gene>
    <name evidence="4" type="ORF">A5679_23335</name>
</gene>
<dbReference type="AlphaFoldDB" id="A0A1A2UVJ9"/>
<protein>
    <submittedName>
        <fullName evidence="4">Oxidoreductase</fullName>
    </submittedName>
</protein>
<dbReference type="PANTHER" id="PTHR32332">
    <property type="entry name" value="2-NITROPROPANE DIOXYGENASE"/>
    <property type="match status" value="1"/>
</dbReference>
<dbReference type="Proteomes" id="UP000092207">
    <property type="component" value="Unassembled WGS sequence"/>
</dbReference>
<dbReference type="EMBL" id="LZJY01000333">
    <property type="protein sequence ID" value="OBH92654.1"/>
    <property type="molecule type" value="Genomic_DNA"/>
</dbReference>
<dbReference type="Gene3D" id="3.20.20.70">
    <property type="entry name" value="Aldolase class I"/>
    <property type="match status" value="1"/>
</dbReference>
<evidence type="ECO:0000256" key="2">
    <source>
        <dbReference type="ARBA" id="ARBA00022643"/>
    </source>
</evidence>
<organism evidence="4 5">
    <name type="scientific">Mycobacterium scrofulaceum</name>
    <dbReference type="NCBI Taxonomy" id="1783"/>
    <lineage>
        <taxon>Bacteria</taxon>
        <taxon>Bacillati</taxon>
        <taxon>Actinomycetota</taxon>
        <taxon>Actinomycetes</taxon>
        <taxon>Mycobacteriales</taxon>
        <taxon>Mycobacteriaceae</taxon>
        <taxon>Mycobacterium</taxon>
    </lineage>
</organism>